<dbReference type="InterPro" id="IPR012910">
    <property type="entry name" value="Plug_dom"/>
</dbReference>
<evidence type="ECO:0000256" key="3">
    <source>
        <dbReference type="ARBA" id="ARBA00022452"/>
    </source>
</evidence>
<evidence type="ECO:0000256" key="2">
    <source>
        <dbReference type="ARBA" id="ARBA00022448"/>
    </source>
</evidence>
<keyword evidence="4 7" id="KW-0812">Transmembrane</keyword>
<keyword evidence="2 7" id="KW-0813">Transport</keyword>
<dbReference type="InterPro" id="IPR037066">
    <property type="entry name" value="Plug_dom_sf"/>
</dbReference>
<dbReference type="Proteomes" id="UP000186917">
    <property type="component" value="Unassembled WGS sequence"/>
</dbReference>
<dbReference type="PROSITE" id="PS52016">
    <property type="entry name" value="TONB_DEPENDENT_REC_3"/>
    <property type="match status" value="1"/>
</dbReference>
<feature type="domain" description="TonB-dependent receptor plug" evidence="9">
    <location>
        <begin position="112"/>
        <end position="232"/>
    </location>
</feature>
<dbReference type="InterPro" id="IPR036942">
    <property type="entry name" value="Beta-barrel_TonB_sf"/>
</dbReference>
<feature type="chain" id="PRO_5012365416" evidence="8">
    <location>
        <begin position="22"/>
        <end position="1018"/>
    </location>
</feature>
<evidence type="ECO:0000256" key="1">
    <source>
        <dbReference type="ARBA" id="ARBA00004571"/>
    </source>
</evidence>
<accession>A0A1N7PCH7</accession>
<evidence type="ECO:0000313" key="10">
    <source>
        <dbReference type="EMBL" id="SIT08312.1"/>
    </source>
</evidence>
<dbReference type="EMBL" id="FTOR01000003">
    <property type="protein sequence ID" value="SIT08312.1"/>
    <property type="molecule type" value="Genomic_DNA"/>
</dbReference>
<gene>
    <name evidence="10" type="ORF">SAMN05421788_103373</name>
</gene>
<keyword evidence="3 7" id="KW-1134">Transmembrane beta strand</keyword>
<dbReference type="STRING" id="477680.SAMN05421788_103373"/>
<dbReference type="InterPro" id="IPR039426">
    <property type="entry name" value="TonB-dep_rcpt-like"/>
</dbReference>
<evidence type="ECO:0000259" key="9">
    <source>
        <dbReference type="Pfam" id="PF07715"/>
    </source>
</evidence>
<dbReference type="InterPro" id="IPR023997">
    <property type="entry name" value="TonB-dep_OMP_SusC/RagA_CS"/>
</dbReference>
<keyword evidence="6 7" id="KW-0998">Cell outer membrane</keyword>
<evidence type="ECO:0000256" key="4">
    <source>
        <dbReference type="ARBA" id="ARBA00022692"/>
    </source>
</evidence>
<dbReference type="Gene3D" id="2.40.170.20">
    <property type="entry name" value="TonB-dependent receptor, beta-barrel domain"/>
    <property type="match status" value="1"/>
</dbReference>
<dbReference type="SUPFAM" id="SSF49464">
    <property type="entry name" value="Carboxypeptidase regulatory domain-like"/>
    <property type="match status" value="1"/>
</dbReference>
<dbReference type="Gene3D" id="2.60.40.1120">
    <property type="entry name" value="Carboxypeptidase-like, regulatory domain"/>
    <property type="match status" value="1"/>
</dbReference>
<dbReference type="Gene3D" id="2.170.130.10">
    <property type="entry name" value="TonB-dependent receptor, plug domain"/>
    <property type="match status" value="1"/>
</dbReference>
<evidence type="ECO:0000256" key="8">
    <source>
        <dbReference type="SAM" id="SignalP"/>
    </source>
</evidence>
<keyword evidence="8" id="KW-0732">Signal</keyword>
<evidence type="ECO:0000256" key="6">
    <source>
        <dbReference type="ARBA" id="ARBA00023237"/>
    </source>
</evidence>
<proteinExistence type="inferred from homology"/>
<dbReference type="NCBIfam" id="TIGR04056">
    <property type="entry name" value="OMP_RagA_SusC"/>
    <property type="match status" value="1"/>
</dbReference>
<dbReference type="GO" id="GO:0009279">
    <property type="term" value="C:cell outer membrane"/>
    <property type="evidence" value="ECO:0007669"/>
    <property type="project" value="UniProtKB-SubCell"/>
</dbReference>
<organism evidence="10 11">
    <name type="scientific">Filimonas lacunae</name>
    <dbReference type="NCBI Taxonomy" id="477680"/>
    <lineage>
        <taxon>Bacteria</taxon>
        <taxon>Pseudomonadati</taxon>
        <taxon>Bacteroidota</taxon>
        <taxon>Chitinophagia</taxon>
        <taxon>Chitinophagales</taxon>
        <taxon>Chitinophagaceae</taxon>
        <taxon>Filimonas</taxon>
    </lineage>
</organism>
<keyword evidence="5 7" id="KW-0472">Membrane</keyword>
<evidence type="ECO:0000313" key="11">
    <source>
        <dbReference type="Proteomes" id="UP000186917"/>
    </source>
</evidence>
<reference evidence="11" key="1">
    <citation type="submission" date="2017-01" db="EMBL/GenBank/DDBJ databases">
        <authorList>
            <person name="Varghese N."/>
            <person name="Submissions S."/>
        </authorList>
    </citation>
    <scope>NUCLEOTIDE SEQUENCE [LARGE SCALE GENOMIC DNA]</scope>
    <source>
        <strain evidence="11">DSM 21054</strain>
    </source>
</reference>
<comment type="subcellular location">
    <subcellularLocation>
        <location evidence="1 7">Cell outer membrane</location>
        <topology evidence="1 7">Multi-pass membrane protein</topology>
    </subcellularLocation>
</comment>
<dbReference type="InterPro" id="IPR008969">
    <property type="entry name" value="CarboxyPept-like_regulatory"/>
</dbReference>
<dbReference type="RefSeq" id="WP_076379194.1">
    <property type="nucleotide sequence ID" value="NZ_AP017422.1"/>
</dbReference>
<dbReference type="NCBIfam" id="TIGR04057">
    <property type="entry name" value="SusC_RagA_signa"/>
    <property type="match status" value="1"/>
</dbReference>
<dbReference type="Pfam" id="PF13715">
    <property type="entry name" value="CarbopepD_reg_2"/>
    <property type="match status" value="1"/>
</dbReference>
<evidence type="ECO:0000256" key="5">
    <source>
        <dbReference type="ARBA" id="ARBA00023136"/>
    </source>
</evidence>
<dbReference type="SUPFAM" id="SSF56935">
    <property type="entry name" value="Porins"/>
    <property type="match status" value="1"/>
</dbReference>
<keyword evidence="11" id="KW-1185">Reference proteome</keyword>
<dbReference type="PROSITE" id="PS51257">
    <property type="entry name" value="PROKAR_LIPOPROTEIN"/>
    <property type="match status" value="1"/>
</dbReference>
<comment type="similarity">
    <text evidence="7">Belongs to the TonB-dependent receptor family.</text>
</comment>
<feature type="signal peptide" evidence="8">
    <location>
        <begin position="1"/>
        <end position="21"/>
    </location>
</feature>
<name>A0A1N7PCH7_9BACT</name>
<evidence type="ECO:0000256" key="7">
    <source>
        <dbReference type="PROSITE-ProRule" id="PRU01360"/>
    </source>
</evidence>
<sequence length="1018" mass="109604">MRKLPMLLYVLLLACTTQLMAQNLTITGKVTDEKGNPLSGVSVTGKNSVTTAQDGSFTISITKNEKNLTFSYVGFATQVKKIEGSSLQVSLATEEKSLSEVVVVGYGTQKRKELTGAVFKLADSSLNNIPLSGPDQALRGRVPGVTVSQSSGTPGASINVQIRGAGSISSSSQPLYVIDGVIMNTGSYAQVDVGGQTTNALSEINPADIESFEVLKDAAAAAVYGARGANGVILITTKRGANQQTKVGLNASYGTQSVIKRMPTLTGPEYVALVQEAVKNVYGSTALPSSRSLSGLDNDPSTYPTTNWQDLIFKNAPIQNYELNMRGGNDKTKFFVSAGYFDQQATIIGSEYKRYNTRINLDNQVTSRLKISGGLSLSRSINNRINNDNNIYGVLSSAVLLAPYFNAYKADGTYAYDPNNGTVENPLAAGYLRYNVAKTNRVLANFSGEYKILNSLTFKSQVSADYIDYNEAAFAPSTTLEGASGPNGVGKEGYSKELNLMNENILTYRPVISANHHLTLTGVASYQESRAESMYGSASNYPGDGIRRLSAASTIKSLTSAGTSYGVIGYLARANYDYLGKYLFSASVRRDGSSRVGSLSRWGTFPAVSGAWRVSEEDFLKGNSVISDLKIRGSWGKLGNSELGNFASRSLVSPGANATFSGAATPGLYPYQLGNDSLRWESSIQTDLGVEVGLFKNRIQLVVDLYNKTTNNLISNKSLVGSSGFTSVSTNIGKVQNKGLEIGITSTNITNRDITWTTSLNISFNKNKILKLASAAYSSGLGSWVQEGEALGSFRGYRVAGIFQSTAEVASSPTQNASTTAGDIKFKDLTHDGKILSDDQEILGSANPKYFGGMTNTLTYKGFELSVFFQFVEGNKVLNYTKLYGEGMNSIYGQFASTLDRWTPTHTNTNVPRAAYGDPSLNRRLSDRFVEDGSYARLKNIILSYNLPKQWLNKLKISNVKVFAQAQNLVTWTKYSGFDPEVSYSGASSATSTNTAPGTDFLTYPQSRAFTFGANISF</sequence>
<dbReference type="InterPro" id="IPR023996">
    <property type="entry name" value="TonB-dep_OMP_SusC/RagA"/>
</dbReference>
<dbReference type="Pfam" id="PF07715">
    <property type="entry name" value="Plug"/>
    <property type="match status" value="1"/>
</dbReference>
<protein>
    <submittedName>
        <fullName evidence="10">TonB-linked outer membrane protein, SusC/RagA family</fullName>
    </submittedName>
</protein>
<dbReference type="AlphaFoldDB" id="A0A1N7PCH7"/>